<dbReference type="SUPFAM" id="SSF51569">
    <property type="entry name" value="Aldolase"/>
    <property type="match status" value="1"/>
</dbReference>
<keyword evidence="2" id="KW-1185">Reference proteome</keyword>
<dbReference type="Gene3D" id="3.20.20.70">
    <property type="entry name" value="Aldolase class I"/>
    <property type="match status" value="1"/>
</dbReference>
<comment type="caution">
    <text evidence="1">The sequence shown here is derived from an EMBL/GenBank/DDBJ whole genome shotgun (WGS) entry which is preliminary data.</text>
</comment>
<dbReference type="InterPro" id="IPR013785">
    <property type="entry name" value="Aldolase_TIM"/>
</dbReference>
<sequence>MAPMLVEKAPQFDLASLIPASMTAFNRDGSLVSTPGVRGLVILGYASEGTFLTQEQQVAVIKDFIKSVDNILIITGIMTEGTKVVALEAQLAKVAGAAADLLYPLYAPQDRYKYMRHYDAKILIIPPERPGLMILTYHDECLLHTAFDVDLDYKEGRDIYGQMLAITKRIVALKHGLVARGILEHATARLPLMLIAG</sequence>
<evidence type="ECO:0000313" key="1">
    <source>
        <dbReference type="EMBL" id="KAF2268156.1"/>
    </source>
</evidence>
<dbReference type="InterPro" id="IPR002220">
    <property type="entry name" value="DapA-like"/>
</dbReference>
<dbReference type="SMART" id="SM01130">
    <property type="entry name" value="DHDPS"/>
    <property type="match status" value="1"/>
</dbReference>
<dbReference type="AlphaFoldDB" id="A0A9P4KGC8"/>
<organism evidence="1 2">
    <name type="scientific">Lojkania enalia</name>
    <dbReference type="NCBI Taxonomy" id="147567"/>
    <lineage>
        <taxon>Eukaryota</taxon>
        <taxon>Fungi</taxon>
        <taxon>Dikarya</taxon>
        <taxon>Ascomycota</taxon>
        <taxon>Pezizomycotina</taxon>
        <taxon>Dothideomycetes</taxon>
        <taxon>Pleosporomycetidae</taxon>
        <taxon>Pleosporales</taxon>
        <taxon>Pleosporales incertae sedis</taxon>
        <taxon>Lojkania</taxon>
    </lineage>
</organism>
<dbReference type="GO" id="GO:0016829">
    <property type="term" value="F:lyase activity"/>
    <property type="evidence" value="ECO:0007669"/>
    <property type="project" value="InterPro"/>
</dbReference>
<reference evidence="2" key="1">
    <citation type="journal article" date="2020" name="Stud. Mycol.">
        <title>101 Dothideomycetes genomes: A test case for predicting lifestyles and emergence of pathogens.</title>
        <authorList>
            <person name="Haridas S."/>
            <person name="Albert R."/>
            <person name="Binder M."/>
            <person name="Bloem J."/>
            <person name="LaButti K."/>
            <person name="Salamov A."/>
            <person name="Andreopoulos B."/>
            <person name="Baker S."/>
            <person name="Barry K."/>
            <person name="Bills G."/>
            <person name="Bluhm B."/>
            <person name="Cannon C."/>
            <person name="Castanera R."/>
            <person name="Culley D."/>
            <person name="Daum C."/>
            <person name="Ezra D."/>
            <person name="Gonzalez J."/>
            <person name="Henrissat B."/>
            <person name="Kuo A."/>
            <person name="Liang C."/>
            <person name="Lipzen A."/>
            <person name="Lutzoni F."/>
            <person name="Magnuson J."/>
            <person name="Mondo S."/>
            <person name="Nolan M."/>
            <person name="Ohm R."/>
            <person name="Pangilinan J."/>
            <person name="Park H.-J."/>
            <person name="Ramirez L."/>
            <person name="Alfaro M."/>
            <person name="Sun H."/>
            <person name="Tritt A."/>
            <person name="Yoshinaga Y."/>
            <person name="Zwiers L.-H."/>
            <person name="Turgeon B."/>
            <person name="Goodwin S."/>
            <person name="Spatafora J."/>
            <person name="Crous P."/>
            <person name="Grigoriev I."/>
        </authorList>
    </citation>
    <scope>NUCLEOTIDE SEQUENCE [LARGE SCALE GENOMIC DNA]</scope>
    <source>
        <strain evidence="2">CBS 304.66</strain>
    </source>
</reference>
<dbReference type="EMBL" id="ML986587">
    <property type="protein sequence ID" value="KAF2268156.1"/>
    <property type="molecule type" value="Genomic_DNA"/>
</dbReference>
<gene>
    <name evidence="1" type="ORF">CC78DRAFT_551427</name>
</gene>
<accession>A0A9P4KGC8</accession>
<evidence type="ECO:0000313" key="2">
    <source>
        <dbReference type="Proteomes" id="UP000800093"/>
    </source>
</evidence>
<name>A0A9P4KGC8_9PLEO</name>
<protein>
    <submittedName>
        <fullName evidence="1">Uncharacterized protein</fullName>
    </submittedName>
</protein>
<proteinExistence type="predicted"/>
<dbReference type="Proteomes" id="UP000800093">
    <property type="component" value="Unassembled WGS sequence"/>
</dbReference>
<dbReference type="OrthoDB" id="191315at2759"/>